<dbReference type="PANTHER" id="PTHR10948">
    <property type="entry name" value="TRANSPOSASE"/>
    <property type="match status" value="1"/>
</dbReference>
<dbReference type="InterPro" id="IPR053392">
    <property type="entry name" value="Transposase_IS30-like"/>
</dbReference>
<dbReference type="PROSITE" id="PS50994">
    <property type="entry name" value="INTEGRASE"/>
    <property type="match status" value="1"/>
</dbReference>
<feature type="domain" description="Integrase catalytic" evidence="2">
    <location>
        <begin position="178"/>
        <end position="344"/>
    </location>
</feature>
<name>A0A1S6ISM9_9FIRM</name>
<dbReference type="KEGG" id="dfg:B0537_00860"/>
<dbReference type="Proteomes" id="UP000189464">
    <property type="component" value="Chromosome"/>
</dbReference>
<dbReference type="GO" id="GO:0015074">
    <property type="term" value="P:DNA integration"/>
    <property type="evidence" value="ECO:0007669"/>
    <property type="project" value="InterPro"/>
</dbReference>
<evidence type="ECO:0000313" key="4">
    <source>
        <dbReference type="EMBL" id="AQS58627.1"/>
    </source>
</evidence>
<keyword evidence="1" id="KW-0233">DNA recombination</keyword>
<proteinExistence type="predicted"/>
<dbReference type="Gene3D" id="3.30.420.10">
    <property type="entry name" value="Ribonuclease H-like superfamily/Ribonuclease H"/>
    <property type="match status" value="1"/>
</dbReference>
<dbReference type="GO" id="GO:0004803">
    <property type="term" value="F:transposase activity"/>
    <property type="evidence" value="ECO:0007669"/>
    <property type="project" value="TreeGrafter"/>
</dbReference>
<dbReference type="InterPro" id="IPR051917">
    <property type="entry name" value="Transposase-Integrase"/>
</dbReference>
<protein>
    <submittedName>
        <fullName evidence="3">IS30 family transposase</fullName>
    </submittedName>
</protein>
<evidence type="ECO:0000259" key="2">
    <source>
        <dbReference type="PROSITE" id="PS50994"/>
    </source>
</evidence>
<dbReference type="AlphaFoldDB" id="A0A1S6ISM9"/>
<keyword evidence="5" id="KW-1185">Reference proteome</keyword>
<dbReference type="Pfam" id="PF13936">
    <property type="entry name" value="HTH_38"/>
    <property type="match status" value="1"/>
</dbReference>
<evidence type="ECO:0000256" key="1">
    <source>
        <dbReference type="ARBA" id="ARBA00023172"/>
    </source>
</evidence>
<dbReference type="InterPro" id="IPR025246">
    <property type="entry name" value="IS30-like_HTH"/>
</dbReference>
<dbReference type="SUPFAM" id="SSF53098">
    <property type="entry name" value="Ribonuclease H-like"/>
    <property type="match status" value="1"/>
</dbReference>
<reference evidence="3 5" key="1">
    <citation type="journal article" date="2016" name="Int. J. Syst. Evol. Microbiol.">
        <title>Desulfotomaculum ferrireducens sp. nov., a moderately thermophilic sulfate-reducing and dissimilatory Fe(III)-reducing bacterium isolated from compost.</title>
        <authorList>
            <person name="Yang G."/>
            <person name="Guo J."/>
            <person name="Zhuang L."/>
            <person name="Yuan Y."/>
            <person name="Zhou S."/>
        </authorList>
    </citation>
    <scope>NUCLEOTIDE SEQUENCE [LARGE SCALE GENOMIC DNA]</scope>
    <source>
        <strain evidence="3 5">GSS09</strain>
    </source>
</reference>
<accession>A0A1S6ISM9</accession>
<sequence>MAVQSQSNTSVRTFKHLNPFERGEIAALLKEGKSQSYIANKLGRSRSTISREIKRGTTTQLKSNLSTYTAYFPETGQAVYEKHRSHCGAKSKLALSEDFLKFAENKILKEKWSPDAVVGSCRNNPKWQGAKIVCTKTLYNYIDQGLLKVRNIDLQLKTRLKPKKMRMRKNKRILGQSIEQRPEEIQTRETFGHWEIDTVLGKRSNDSVLLTLTERKTRKELLFRLTEKSSHAVEKALRSLTNMYGKGISQIFRSITADNGSEFSELSLITKEWGSSVYFAHPYSSWERGTNERHNGILRRFVPKGKAINDLSDETLQRIQSWINRLPRKILNYKTPEECFIEELAQIA</sequence>
<dbReference type="EMBL" id="CP019698">
    <property type="protein sequence ID" value="AQS57783.1"/>
    <property type="molecule type" value="Genomic_DNA"/>
</dbReference>
<dbReference type="PANTHER" id="PTHR10948:SF23">
    <property type="entry name" value="TRANSPOSASE INSI FOR INSERTION SEQUENCE ELEMENT IS30A-RELATED"/>
    <property type="match status" value="1"/>
</dbReference>
<dbReference type="GO" id="GO:0005829">
    <property type="term" value="C:cytosol"/>
    <property type="evidence" value="ECO:0007669"/>
    <property type="project" value="TreeGrafter"/>
</dbReference>
<dbReference type="Pfam" id="PF00665">
    <property type="entry name" value="rve"/>
    <property type="match status" value="1"/>
</dbReference>
<dbReference type="EMBL" id="CP019698">
    <property type="protein sequence ID" value="AQS58627.1"/>
    <property type="molecule type" value="Genomic_DNA"/>
</dbReference>
<dbReference type="Gene3D" id="1.10.10.60">
    <property type="entry name" value="Homeodomain-like"/>
    <property type="match status" value="1"/>
</dbReference>
<organism evidence="3 5">
    <name type="scientific">Desulforamulus ferrireducens</name>
    <dbReference type="NCBI Taxonomy" id="1833852"/>
    <lineage>
        <taxon>Bacteria</taxon>
        <taxon>Bacillati</taxon>
        <taxon>Bacillota</taxon>
        <taxon>Clostridia</taxon>
        <taxon>Eubacteriales</taxon>
        <taxon>Peptococcaceae</taxon>
        <taxon>Desulforamulus</taxon>
    </lineage>
</organism>
<dbReference type="OrthoDB" id="9776104at2"/>
<dbReference type="GO" id="GO:0003676">
    <property type="term" value="F:nucleic acid binding"/>
    <property type="evidence" value="ECO:0007669"/>
    <property type="project" value="InterPro"/>
</dbReference>
<gene>
    <name evidence="3" type="ORF">B0537_00860</name>
    <name evidence="4" type="ORF">B0537_05725</name>
</gene>
<dbReference type="InterPro" id="IPR012337">
    <property type="entry name" value="RNaseH-like_sf"/>
</dbReference>
<dbReference type="GO" id="GO:0006310">
    <property type="term" value="P:DNA recombination"/>
    <property type="evidence" value="ECO:0007669"/>
    <property type="project" value="UniProtKB-KW"/>
</dbReference>
<evidence type="ECO:0000313" key="5">
    <source>
        <dbReference type="Proteomes" id="UP000189464"/>
    </source>
</evidence>
<dbReference type="RefSeq" id="WP_077712746.1">
    <property type="nucleotide sequence ID" value="NZ_CP019698.1"/>
</dbReference>
<dbReference type="InterPro" id="IPR036397">
    <property type="entry name" value="RNaseH_sf"/>
</dbReference>
<dbReference type="GO" id="GO:0032196">
    <property type="term" value="P:transposition"/>
    <property type="evidence" value="ECO:0007669"/>
    <property type="project" value="TreeGrafter"/>
</dbReference>
<dbReference type="KEGG" id="dfg:B0537_05725"/>
<dbReference type="InterPro" id="IPR001584">
    <property type="entry name" value="Integrase_cat-core"/>
</dbReference>
<reference evidence="3" key="2">
    <citation type="submission" date="2017-02" db="EMBL/GenBank/DDBJ databases">
        <authorList>
            <person name="Peterson S.W."/>
        </authorList>
    </citation>
    <scope>NUCLEOTIDE SEQUENCE</scope>
    <source>
        <strain evidence="3">GSS09</strain>
    </source>
</reference>
<dbReference type="NCBIfam" id="NF033563">
    <property type="entry name" value="transpos_IS30"/>
    <property type="match status" value="1"/>
</dbReference>
<evidence type="ECO:0000313" key="3">
    <source>
        <dbReference type="EMBL" id="AQS57783.1"/>
    </source>
</evidence>